<dbReference type="UniPathway" id="UPA00135">
    <property type="reaction ID" value="UER00198"/>
</dbReference>
<keyword evidence="7" id="KW-0479">Metal-binding</keyword>
<dbReference type="SUPFAM" id="SSF56784">
    <property type="entry name" value="HAD-like"/>
    <property type="match status" value="1"/>
</dbReference>
<evidence type="ECO:0000313" key="15">
    <source>
        <dbReference type="EMBL" id="SEC73728.1"/>
    </source>
</evidence>
<evidence type="ECO:0000256" key="10">
    <source>
        <dbReference type="ARBA" id="ARBA00023299"/>
    </source>
</evidence>
<evidence type="ECO:0000256" key="3">
    <source>
        <dbReference type="ARBA" id="ARBA00009184"/>
    </source>
</evidence>
<comment type="cofactor">
    <cofactor evidence="1">
        <name>Mg(2+)</name>
        <dbReference type="ChEBI" id="CHEBI:18420"/>
    </cofactor>
</comment>
<evidence type="ECO:0000256" key="1">
    <source>
        <dbReference type="ARBA" id="ARBA00001946"/>
    </source>
</evidence>
<name>A0A1H4UZ94_9BRAD</name>
<organism evidence="15 16">
    <name type="scientific">Bradyrhizobium erythrophlei</name>
    <dbReference type="NCBI Taxonomy" id="1437360"/>
    <lineage>
        <taxon>Bacteria</taxon>
        <taxon>Pseudomonadati</taxon>
        <taxon>Pseudomonadota</taxon>
        <taxon>Alphaproteobacteria</taxon>
        <taxon>Hyphomicrobiales</taxon>
        <taxon>Nitrobacteraceae</taxon>
        <taxon>Bradyrhizobium</taxon>
    </lineage>
</organism>
<protein>
    <recommendedName>
        <fullName evidence="5">Phosphoserine phosphatase</fullName>
        <ecNumber evidence="4">3.1.3.3</ecNumber>
    </recommendedName>
    <alternativeName>
        <fullName evidence="11">O-phosphoserine phosphohydrolase</fullName>
    </alternativeName>
</protein>
<dbReference type="SFLD" id="SFLDG01137">
    <property type="entry name" value="C1.6.1:_Phosphoserine_Phosphat"/>
    <property type="match status" value="1"/>
</dbReference>
<evidence type="ECO:0000256" key="6">
    <source>
        <dbReference type="ARBA" id="ARBA00022605"/>
    </source>
</evidence>
<dbReference type="EMBL" id="FNTH01000001">
    <property type="protein sequence ID" value="SEC73728.1"/>
    <property type="molecule type" value="Genomic_DNA"/>
</dbReference>
<dbReference type="GO" id="GO:0036424">
    <property type="term" value="F:L-phosphoserine phosphatase activity"/>
    <property type="evidence" value="ECO:0007669"/>
    <property type="project" value="InterPro"/>
</dbReference>
<dbReference type="Gene3D" id="3.40.50.1000">
    <property type="entry name" value="HAD superfamily/HAD-like"/>
    <property type="match status" value="1"/>
</dbReference>
<dbReference type="EC" id="3.1.3.3" evidence="4"/>
<dbReference type="NCBIfam" id="TIGR00338">
    <property type="entry name" value="serB"/>
    <property type="match status" value="1"/>
</dbReference>
<dbReference type="NCBIfam" id="TIGR01488">
    <property type="entry name" value="HAD-SF-IB"/>
    <property type="match status" value="1"/>
</dbReference>
<comment type="similarity">
    <text evidence="3">Belongs to the HAD-like hydrolase superfamily. SerB family.</text>
</comment>
<evidence type="ECO:0000256" key="12">
    <source>
        <dbReference type="ARBA" id="ARBA00048138"/>
    </source>
</evidence>
<proteinExistence type="inferred from homology"/>
<dbReference type="RefSeq" id="WP_092115849.1">
    <property type="nucleotide sequence ID" value="NZ_FNTH01000001.1"/>
</dbReference>
<dbReference type="InterPro" id="IPR036412">
    <property type="entry name" value="HAD-like_sf"/>
</dbReference>
<evidence type="ECO:0000256" key="7">
    <source>
        <dbReference type="ARBA" id="ARBA00022723"/>
    </source>
</evidence>
<dbReference type="AlphaFoldDB" id="A0A1H4UZ94"/>
<dbReference type="OrthoDB" id="9792539at2"/>
<keyword evidence="8" id="KW-0378">Hydrolase</keyword>
<dbReference type="GO" id="GO:0006564">
    <property type="term" value="P:L-serine biosynthetic process"/>
    <property type="evidence" value="ECO:0007669"/>
    <property type="project" value="UniProtKB-KW"/>
</dbReference>
<comment type="pathway">
    <text evidence="2">Amino-acid biosynthesis; L-serine biosynthesis; L-serine from 3-phospho-D-glycerate: step 3/3.</text>
</comment>
<evidence type="ECO:0000256" key="9">
    <source>
        <dbReference type="ARBA" id="ARBA00022842"/>
    </source>
</evidence>
<feature type="active site" description="Proton donor" evidence="14">
    <location>
        <position position="97"/>
    </location>
</feature>
<keyword evidence="9" id="KW-0460">Magnesium</keyword>
<accession>A0A1H4UZ94</accession>
<evidence type="ECO:0000256" key="14">
    <source>
        <dbReference type="PIRSR" id="PIRSR604469-1"/>
    </source>
</evidence>
<evidence type="ECO:0000256" key="13">
    <source>
        <dbReference type="ARBA" id="ARBA00048523"/>
    </source>
</evidence>
<dbReference type="SFLD" id="SFLDF00029">
    <property type="entry name" value="phosphoserine_phosphatase"/>
    <property type="match status" value="1"/>
</dbReference>
<dbReference type="InterPro" id="IPR050582">
    <property type="entry name" value="HAD-like_SerB"/>
</dbReference>
<dbReference type="GO" id="GO:0000287">
    <property type="term" value="F:magnesium ion binding"/>
    <property type="evidence" value="ECO:0007669"/>
    <property type="project" value="TreeGrafter"/>
</dbReference>
<dbReference type="Pfam" id="PF12710">
    <property type="entry name" value="HAD"/>
    <property type="match status" value="1"/>
</dbReference>
<evidence type="ECO:0000256" key="11">
    <source>
        <dbReference type="ARBA" id="ARBA00031693"/>
    </source>
</evidence>
<evidence type="ECO:0000256" key="8">
    <source>
        <dbReference type="ARBA" id="ARBA00022801"/>
    </source>
</evidence>
<evidence type="ECO:0000256" key="2">
    <source>
        <dbReference type="ARBA" id="ARBA00005135"/>
    </source>
</evidence>
<comment type="catalytic activity">
    <reaction evidence="12">
        <text>O-phospho-L-serine + H2O = L-serine + phosphate</text>
        <dbReference type="Rhea" id="RHEA:21208"/>
        <dbReference type="ChEBI" id="CHEBI:15377"/>
        <dbReference type="ChEBI" id="CHEBI:33384"/>
        <dbReference type="ChEBI" id="CHEBI:43474"/>
        <dbReference type="ChEBI" id="CHEBI:57524"/>
        <dbReference type="EC" id="3.1.3.3"/>
    </reaction>
</comment>
<keyword evidence="6" id="KW-0028">Amino-acid biosynthesis</keyword>
<gene>
    <name evidence="15" type="ORF">SAMN05444164_2617</name>
</gene>
<feature type="active site" description="Nucleophile" evidence="14">
    <location>
        <position position="95"/>
    </location>
</feature>
<dbReference type="PANTHER" id="PTHR43344">
    <property type="entry name" value="PHOSPHOSERINE PHOSPHATASE"/>
    <property type="match status" value="1"/>
</dbReference>
<dbReference type="InterPro" id="IPR004469">
    <property type="entry name" value="PSP"/>
</dbReference>
<reference evidence="15 16" key="1">
    <citation type="submission" date="2016-10" db="EMBL/GenBank/DDBJ databases">
        <authorList>
            <person name="de Groot N.N."/>
        </authorList>
    </citation>
    <scope>NUCLEOTIDE SEQUENCE [LARGE SCALE GENOMIC DNA]</scope>
    <source>
        <strain evidence="15 16">MT12</strain>
    </source>
</reference>
<evidence type="ECO:0000256" key="5">
    <source>
        <dbReference type="ARBA" id="ARBA00015196"/>
    </source>
</evidence>
<dbReference type="Proteomes" id="UP000198992">
    <property type="component" value="Unassembled WGS sequence"/>
</dbReference>
<dbReference type="GO" id="GO:0005737">
    <property type="term" value="C:cytoplasm"/>
    <property type="evidence" value="ECO:0007669"/>
    <property type="project" value="TreeGrafter"/>
</dbReference>
<comment type="catalytic activity">
    <reaction evidence="13">
        <text>O-phospho-D-serine + H2O = D-serine + phosphate</text>
        <dbReference type="Rhea" id="RHEA:24873"/>
        <dbReference type="ChEBI" id="CHEBI:15377"/>
        <dbReference type="ChEBI" id="CHEBI:35247"/>
        <dbReference type="ChEBI" id="CHEBI:43474"/>
        <dbReference type="ChEBI" id="CHEBI:58680"/>
        <dbReference type="EC" id="3.1.3.3"/>
    </reaction>
</comment>
<dbReference type="CDD" id="cd07500">
    <property type="entry name" value="HAD_PSP"/>
    <property type="match status" value="1"/>
</dbReference>
<sequence length="305" mass="32593">MSLVATLICNPASPALDSTIVDGARAVLPSPGPAQWLFNEVAVDIPFEGQNSSGDAGRDEIKAIEERLRQARGDLPIDIVVQPRIGRRKKLFLADMDSTMIGQECIDELADFAGLKAHVAAITERAMRGEIEFESALRERVALLKGLPVGVVDEVLEKRITPTQGGRALVMTMRAHGAYTCLISGGFTLFTKVVAEKIGFQENRANQLQVADGKLTGEVVEPILGRATKLATLVELTESFDLDDIDTLVTGDGANDLGMIQAAGLGVAYHAKPAVAAAAAARIDHGDLTALLYAQGYRRDEFVAE</sequence>
<keyword evidence="10" id="KW-0718">Serine biosynthesis</keyword>
<dbReference type="SFLD" id="SFLDS00003">
    <property type="entry name" value="Haloacid_Dehalogenase"/>
    <property type="match status" value="1"/>
</dbReference>
<dbReference type="PANTHER" id="PTHR43344:SF2">
    <property type="entry name" value="PHOSPHOSERINE PHOSPHATASE"/>
    <property type="match status" value="1"/>
</dbReference>
<evidence type="ECO:0000256" key="4">
    <source>
        <dbReference type="ARBA" id="ARBA00012640"/>
    </source>
</evidence>
<dbReference type="SFLD" id="SFLDG01136">
    <property type="entry name" value="C1.6:_Phosphoserine_Phosphatas"/>
    <property type="match status" value="1"/>
</dbReference>
<dbReference type="InterPro" id="IPR023214">
    <property type="entry name" value="HAD_sf"/>
</dbReference>
<evidence type="ECO:0000313" key="16">
    <source>
        <dbReference type="Proteomes" id="UP000198992"/>
    </source>
</evidence>